<keyword evidence="2" id="KW-1185">Reference proteome</keyword>
<dbReference type="Proteomes" id="UP001223072">
    <property type="component" value="Unassembled WGS sequence"/>
</dbReference>
<reference evidence="1 2" key="1">
    <citation type="submission" date="2023-07" db="EMBL/GenBank/DDBJ databases">
        <title>Comparative genomics of wheat-associated soil bacteria to identify genetic determinants of phenazine resistance.</title>
        <authorList>
            <person name="Mouncey N."/>
        </authorList>
    </citation>
    <scope>NUCLEOTIDE SEQUENCE [LARGE SCALE GENOMIC DNA]</scope>
    <source>
        <strain evidence="1 2">W2I16</strain>
    </source>
</reference>
<dbReference type="EMBL" id="JAUSZS010000008">
    <property type="protein sequence ID" value="MDQ0937582.1"/>
    <property type="molecule type" value="Genomic_DNA"/>
</dbReference>
<protein>
    <submittedName>
        <fullName evidence="1">Uncharacterized protein</fullName>
    </submittedName>
</protein>
<gene>
    <name evidence="1" type="ORF">QFZ49_007557</name>
</gene>
<dbReference type="RefSeq" id="WP_307630810.1">
    <property type="nucleotide sequence ID" value="NZ_JAUSZS010000008.1"/>
</dbReference>
<organism evidence="1 2">
    <name type="scientific">Streptomyces turgidiscabies</name>
    <dbReference type="NCBI Taxonomy" id="85558"/>
    <lineage>
        <taxon>Bacteria</taxon>
        <taxon>Bacillati</taxon>
        <taxon>Actinomycetota</taxon>
        <taxon>Actinomycetes</taxon>
        <taxon>Kitasatosporales</taxon>
        <taxon>Streptomycetaceae</taxon>
        <taxon>Streptomyces</taxon>
    </lineage>
</organism>
<comment type="caution">
    <text evidence="1">The sequence shown here is derived from an EMBL/GenBank/DDBJ whole genome shotgun (WGS) entry which is preliminary data.</text>
</comment>
<accession>A0ABU0S010</accession>
<sequence>MIFVAGEATMPAFTASVLTGARRIRLQCRARLALRHRTAVRTIPA</sequence>
<name>A0ABU0S010_9ACTN</name>
<evidence type="ECO:0000313" key="1">
    <source>
        <dbReference type="EMBL" id="MDQ0937582.1"/>
    </source>
</evidence>
<proteinExistence type="predicted"/>
<evidence type="ECO:0000313" key="2">
    <source>
        <dbReference type="Proteomes" id="UP001223072"/>
    </source>
</evidence>